<keyword evidence="1" id="KW-0472">Membrane</keyword>
<keyword evidence="1" id="KW-1133">Transmembrane helix</keyword>
<dbReference type="Proteomes" id="UP000320390">
    <property type="component" value="Chromosome"/>
</dbReference>
<proteinExistence type="predicted"/>
<keyword evidence="1" id="KW-0812">Transmembrane</keyword>
<sequence>MKLLLLLLAVLVGALVPLQGTINSRMGMVTGQPLLATLISFTGGFLAILVIVLGASGGLPKWEPVGPTPLYLFLGGLPGVVFVLTALMLIPRIGVAAAVCGFVVGQLSSSLLFDHFGWLGAPLREVTAQRLIGLALLAAGTFLVVRSEAKPVSVQGAAIVDRDVAR</sequence>
<dbReference type="PANTHER" id="PTHR34821">
    <property type="entry name" value="INNER MEMBRANE PROTEIN YDCZ"/>
    <property type="match status" value="1"/>
</dbReference>
<evidence type="ECO:0000313" key="2">
    <source>
        <dbReference type="EMBL" id="QDV05398.1"/>
    </source>
</evidence>
<gene>
    <name evidence="2" type="ORF">Poly30_08950</name>
</gene>
<accession>A0A518EMS9</accession>
<dbReference type="InterPro" id="IPR006750">
    <property type="entry name" value="YdcZ"/>
</dbReference>
<reference evidence="2 3" key="1">
    <citation type="submission" date="2019-02" db="EMBL/GenBank/DDBJ databases">
        <title>Deep-cultivation of Planctomycetes and their phenomic and genomic characterization uncovers novel biology.</title>
        <authorList>
            <person name="Wiegand S."/>
            <person name="Jogler M."/>
            <person name="Boedeker C."/>
            <person name="Pinto D."/>
            <person name="Vollmers J."/>
            <person name="Rivas-Marin E."/>
            <person name="Kohn T."/>
            <person name="Peeters S.H."/>
            <person name="Heuer A."/>
            <person name="Rast P."/>
            <person name="Oberbeckmann S."/>
            <person name="Bunk B."/>
            <person name="Jeske O."/>
            <person name="Meyerdierks A."/>
            <person name="Storesund J.E."/>
            <person name="Kallscheuer N."/>
            <person name="Luecker S."/>
            <person name="Lage O.M."/>
            <person name="Pohl T."/>
            <person name="Merkel B.J."/>
            <person name="Hornburger P."/>
            <person name="Mueller R.-W."/>
            <person name="Bruemmer F."/>
            <person name="Labrenz M."/>
            <person name="Spormann A.M."/>
            <person name="Op den Camp H."/>
            <person name="Overmann J."/>
            <person name="Amann R."/>
            <person name="Jetten M.S.M."/>
            <person name="Mascher T."/>
            <person name="Medema M.H."/>
            <person name="Devos D.P."/>
            <person name="Kaster A.-K."/>
            <person name="Ovreas L."/>
            <person name="Rohde M."/>
            <person name="Galperin M.Y."/>
            <person name="Jogler C."/>
        </authorList>
    </citation>
    <scope>NUCLEOTIDE SEQUENCE [LARGE SCALE GENOMIC DNA]</scope>
    <source>
        <strain evidence="2 3">Poly30</strain>
    </source>
</reference>
<dbReference type="RefSeq" id="WP_419190938.1">
    <property type="nucleotide sequence ID" value="NZ_CP036434.1"/>
</dbReference>
<dbReference type="PANTHER" id="PTHR34821:SF2">
    <property type="entry name" value="INNER MEMBRANE PROTEIN YDCZ"/>
    <property type="match status" value="1"/>
</dbReference>
<evidence type="ECO:0008006" key="4">
    <source>
        <dbReference type="Google" id="ProtNLM"/>
    </source>
</evidence>
<feature type="transmembrane region" description="Helical" evidence="1">
    <location>
        <begin position="128"/>
        <end position="145"/>
    </location>
</feature>
<evidence type="ECO:0000256" key="1">
    <source>
        <dbReference type="SAM" id="Phobius"/>
    </source>
</evidence>
<evidence type="ECO:0000313" key="3">
    <source>
        <dbReference type="Proteomes" id="UP000320390"/>
    </source>
</evidence>
<dbReference type="GO" id="GO:0005886">
    <property type="term" value="C:plasma membrane"/>
    <property type="evidence" value="ECO:0007669"/>
    <property type="project" value="TreeGrafter"/>
</dbReference>
<organism evidence="2 3">
    <name type="scientific">Saltatorellus ferox</name>
    <dbReference type="NCBI Taxonomy" id="2528018"/>
    <lineage>
        <taxon>Bacteria</taxon>
        <taxon>Pseudomonadati</taxon>
        <taxon>Planctomycetota</taxon>
        <taxon>Planctomycetia</taxon>
        <taxon>Planctomycetia incertae sedis</taxon>
        <taxon>Saltatorellus</taxon>
    </lineage>
</organism>
<dbReference type="EMBL" id="CP036434">
    <property type="protein sequence ID" value="QDV05398.1"/>
    <property type="molecule type" value="Genomic_DNA"/>
</dbReference>
<keyword evidence="3" id="KW-1185">Reference proteome</keyword>
<dbReference type="Pfam" id="PF04657">
    <property type="entry name" value="DMT_YdcZ"/>
    <property type="match status" value="1"/>
</dbReference>
<feature type="transmembrane region" description="Helical" evidence="1">
    <location>
        <begin position="70"/>
        <end position="90"/>
    </location>
</feature>
<feature type="transmembrane region" description="Helical" evidence="1">
    <location>
        <begin position="96"/>
        <end position="116"/>
    </location>
</feature>
<name>A0A518EMS9_9BACT</name>
<dbReference type="AlphaFoldDB" id="A0A518EMS9"/>
<protein>
    <recommendedName>
        <fullName evidence="4">EamA-like transporter family protein</fullName>
    </recommendedName>
</protein>
<feature type="transmembrane region" description="Helical" evidence="1">
    <location>
        <begin position="36"/>
        <end position="58"/>
    </location>
</feature>